<dbReference type="InterPro" id="IPR000535">
    <property type="entry name" value="MSP_dom"/>
</dbReference>
<evidence type="ECO:0000256" key="3">
    <source>
        <dbReference type="SAM" id="Phobius"/>
    </source>
</evidence>
<dbReference type="InterPro" id="IPR013783">
    <property type="entry name" value="Ig-like_fold"/>
</dbReference>
<evidence type="ECO:0000313" key="6">
    <source>
        <dbReference type="Proteomes" id="UP001642360"/>
    </source>
</evidence>
<evidence type="ECO:0000256" key="2">
    <source>
        <dbReference type="SAM" id="Coils"/>
    </source>
</evidence>
<dbReference type="Pfam" id="PF00635">
    <property type="entry name" value="Motile_Sperm"/>
    <property type="match status" value="1"/>
</dbReference>
<dbReference type="EMBL" id="CAUOFW020001280">
    <property type="protein sequence ID" value="CAK9143104.1"/>
    <property type="molecule type" value="Genomic_DNA"/>
</dbReference>
<dbReference type="AlphaFoldDB" id="A0ABC8RDR2"/>
<sequence length="601" mass="66796">MNAKLLEIEPLELKFTFELKKQSSCPVRLVNKTNNYVAFKVKTTNPKKYCVRPNVGIIKPKSTCDFVVNEWGLKITPGHLYPFLSGYGYMDLDDVLAGSMRHSNLAVDILQGDVLIDYAHSLNSGSFIEICEVADLLVEELALLLPLIQHLNNFCASVNSALGSMKTDDNDNDNEEADEKGKTRAIEHQRVKSIIGKMSSPPLALLGLQRVTRLVTMDNRLVTMDNRGRHPCNWWNTKAAGRCISDKAAFCLVGVDALTEAIFLFVLSTCVNSLCQSITASAFLMFPPTVISAQWFKLVCLYCNLQIYCSQPHVMVCLTGKSTIYKTFVFRDAPEAFKYWSLVGLAPRLYLLFINFSEGHSILYLISISLKKFNLGRKTAIKCETDVAMQAPKSVPPDVLCKDKFLVQSTVVPVGTADEDITSSTFDKATDKYVQENKLRVILVSPPHSPVLSPMNGTLKQEPANEASVLSDQVCSTVENLSPCHTGAEESEDESGEEVKPATDVELKAMKDAGELKLVKDVEEIKSNLNTLEIKLTKAEATILKLTEERRSTAQEGEILRQELALLRSKRIVRTVQKGFPFLFVCMVALISLMLGHMLHP</sequence>
<evidence type="ECO:0000259" key="4">
    <source>
        <dbReference type="PROSITE" id="PS50202"/>
    </source>
</evidence>
<keyword evidence="6" id="KW-1185">Reference proteome</keyword>
<keyword evidence="3" id="KW-1133">Transmembrane helix</keyword>
<feature type="transmembrane region" description="Helical" evidence="3">
    <location>
        <begin position="580"/>
        <end position="599"/>
    </location>
</feature>
<dbReference type="Gene3D" id="2.60.40.10">
    <property type="entry name" value="Immunoglobulins"/>
    <property type="match status" value="2"/>
</dbReference>
<keyword evidence="3" id="KW-0812">Transmembrane</keyword>
<gene>
    <name evidence="5" type="ORF">ILEXP_LOCUS10801</name>
</gene>
<dbReference type="InterPro" id="IPR008962">
    <property type="entry name" value="PapD-like_sf"/>
</dbReference>
<dbReference type="InterPro" id="IPR016763">
    <property type="entry name" value="VAP"/>
</dbReference>
<organism evidence="5 6">
    <name type="scientific">Ilex paraguariensis</name>
    <name type="common">yerba mate</name>
    <dbReference type="NCBI Taxonomy" id="185542"/>
    <lineage>
        <taxon>Eukaryota</taxon>
        <taxon>Viridiplantae</taxon>
        <taxon>Streptophyta</taxon>
        <taxon>Embryophyta</taxon>
        <taxon>Tracheophyta</taxon>
        <taxon>Spermatophyta</taxon>
        <taxon>Magnoliopsida</taxon>
        <taxon>eudicotyledons</taxon>
        <taxon>Gunneridae</taxon>
        <taxon>Pentapetalae</taxon>
        <taxon>asterids</taxon>
        <taxon>campanulids</taxon>
        <taxon>Aquifoliales</taxon>
        <taxon>Aquifoliaceae</taxon>
        <taxon>Ilex</taxon>
    </lineage>
</organism>
<proteinExistence type="inferred from homology"/>
<feature type="coiled-coil region" evidence="2">
    <location>
        <begin position="522"/>
        <end position="556"/>
    </location>
</feature>
<comment type="similarity">
    <text evidence="1">Belongs to the VAMP-associated protein (VAP) (TC 9.B.17) family.</text>
</comment>
<evidence type="ECO:0000256" key="1">
    <source>
        <dbReference type="ARBA" id="ARBA00008932"/>
    </source>
</evidence>
<dbReference type="PROSITE" id="PS50202">
    <property type="entry name" value="MSP"/>
    <property type="match status" value="1"/>
</dbReference>
<keyword evidence="2" id="KW-0175">Coiled coil</keyword>
<accession>A0ABC8RDR2</accession>
<comment type="caution">
    <text evidence="5">The sequence shown here is derived from an EMBL/GenBank/DDBJ whole genome shotgun (WGS) entry which is preliminary data.</text>
</comment>
<reference evidence="5 6" key="1">
    <citation type="submission" date="2024-02" db="EMBL/GenBank/DDBJ databases">
        <authorList>
            <person name="Vignale AGUSTIN F."/>
            <person name="Sosa J E."/>
            <person name="Modenutti C."/>
        </authorList>
    </citation>
    <scope>NUCLEOTIDE SEQUENCE [LARGE SCALE GENOMIC DNA]</scope>
</reference>
<feature type="domain" description="MSP" evidence="4">
    <location>
        <begin position="5"/>
        <end position="119"/>
    </location>
</feature>
<dbReference type="SUPFAM" id="SSF49354">
    <property type="entry name" value="PapD-like"/>
    <property type="match status" value="2"/>
</dbReference>
<dbReference type="PANTHER" id="PTHR10809">
    <property type="entry name" value="VESICLE-ASSOCIATED MEMBRANE PROTEIN-ASSOCIATED PROTEIN"/>
    <property type="match status" value="1"/>
</dbReference>
<evidence type="ECO:0000313" key="5">
    <source>
        <dbReference type="EMBL" id="CAK9143104.1"/>
    </source>
</evidence>
<feature type="transmembrane region" description="Helical" evidence="3">
    <location>
        <begin position="349"/>
        <end position="370"/>
    </location>
</feature>
<name>A0ABC8RDR2_9AQUA</name>
<protein>
    <recommendedName>
        <fullName evidence="4">MSP domain-containing protein</fullName>
    </recommendedName>
</protein>
<dbReference type="Proteomes" id="UP001642360">
    <property type="component" value="Unassembled WGS sequence"/>
</dbReference>
<keyword evidence="3" id="KW-0472">Membrane</keyword>
<dbReference type="PANTHER" id="PTHR10809:SF45">
    <property type="entry name" value="VESICLE-ASSOCIATED PROTEIN 2-2"/>
    <property type="match status" value="1"/>
</dbReference>